<dbReference type="Proteomes" id="UP000325313">
    <property type="component" value="Unassembled WGS sequence"/>
</dbReference>
<gene>
    <name evidence="1" type="ORF">PGTUg99_010269</name>
</gene>
<protein>
    <submittedName>
        <fullName evidence="1">Uncharacterized protein</fullName>
    </submittedName>
</protein>
<evidence type="ECO:0000313" key="2">
    <source>
        <dbReference type="Proteomes" id="UP000325313"/>
    </source>
</evidence>
<name>A0A5B0S4S1_PUCGR</name>
<comment type="caution">
    <text evidence="1">The sequence shown here is derived from an EMBL/GenBank/DDBJ whole genome shotgun (WGS) entry which is preliminary data.</text>
</comment>
<dbReference type="EMBL" id="VDEP01000079">
    <property type="protein sequence ID" value="KAA1132519.1"/>
    <property type="molecule type" value="Genomic_DNA"/>
</dbReference>
<dbReference type="AlphaFoldDB" id="A0A5B0S4S1"/>
<sequence length="52" mass="5614">MGVRLASADPARASTNELGQGAISRVKKAMRLVGPANGQFKAWPFSTLRRSR</sequence>
<organism evidence="1 2">
    <name type="scientific">Puccinia graminis f. sp. tritici</name>
    <dbReference type="NCBI Taxonomy" id="56615"/>
    <lineage>
        <taxon>Eukaryota</taxon>
        <taxon>Fungi</taxon>
        <taxon>Dikarya</taxon>
        <taxon>Basidiomycota</taxon>
        <taxon>Pucciniomycotina</taxon>
        <taxon>Pucciniomycetes</taxon>
        <taxon>Pucciniales</taxon>
        <taxon>Pucciniaceae</taxon>
        <taxon>Puccinia</taxon>
    </lineage>
</organism>
<proteinExistence type="predicted"/>
<evidence type="ECO:0000313" key="1">
    <source>
        <dbReference type="EMBL" id="KAA1132519.1"/>
    </source>
</evidence>
<accession>A0A5B0S4S1</accession>
<reference evidence="1 2" key="1">
    <citation type="submission" date="2019-05" db="EMBL/GenBank/DDBJ databases">
        <title>Emergence of the Ug99 lineage of the wheat stem rust pathogen through somatic hybridization.</title>
        <authorList>
            <person name="Li F."/>
            <person name="Upadhyaya N.M."/>
            <person name="Sperschneider J."/>
            <person name="Matny O."/>
            <person name="Nguyen-Phuc H."/>
            <person name="Mago R."/>
            <person name="Raley C."/>
            <person name="Miller M.E."/>
            <person name="Silverstein K.A.T."/>
            <person name="Henningsen E."/>
            <person name="Hirsch C.D."/>
            <person name="Visser B."/>
            <person name="Pretorius Z.A."/>
            <person name="Steffenson B.J."/>
            <person name="Schwessinger B."/>
            <person name="Dodds P.N."/>
            <person name="Figueroa M."/>
        </authorList>
    </citation>
    <scope>NUCLEOTIDE SEQUENCE [LARGE SCALE GENOMIC DNA]</scope>
    <source>
        <strain evidence="1 2">Ug99</strain>
    </source>
</reference>